<evidence type="ECO:0000313" key="6">
    <source>
        <dbReference type="EMBL" id="OJZ91256.1"/>
    </source>
</evidence>
<reference evidence="7" key="1">
    <citation type="journal article" date="2017" name="Genome Biol.">
        <title>Comparative genomics reveals high biological diversity and specific adaptations in the industrially and medically important fungal genus Aspergillus.</title>
        <authorList>
            <person name="de Vries R.P."/>
            <person name="Riley R."/>
            <person name="Wiebenga A."/>
            <person name="Aguilar-Osorio G."/>
            <person name="Amillis S."/>
            <person name="Uchima C.A."/>
            <person name="Anderluh G."/>
            <person name="Asadollahi M."/>
            <person name="Askin M."/>
            <person name="Barry K."/>
            <person name="Battaglia E."/>
            <person name="Bayram O."/>
            <person name="Benocci T."/>
            <person name="Braus-Stromeyer S.A."/>
            <person name="Caldana C."/>
            <person name="Canovas D."/>
            <person name="Cerqueira G.C."/>
            <person name="Chen F."/>
            <person name="Chen W."/>
            <person name="Choi C."/>
            <person name="Clum A."/>
            <person name="Dos Santos R.A."/>
            <person name="Damasio A.R."/>
            <person name="Diallinas G."/>
            <person name="Emri T."/>
            <person name="Fekete E."/>
            <person name="Flipphi M."/>
            <person name="Freyberg S."/>
            <person name="Gallo A."/>
            <person name="Gournas C."/>
            <person name="Habgood R."/>
            <person name="Hainaut M."/>
            <person name="Harispe M.L."/>
            <person name="Henrissat B."/>
            <person name="Hilden K.S."/>
            <person name="Hope R."/>
            <person name="Hossain A."/>
            <person name="Karabika E."/>
            <person name="Karaffa L."/>
            <person name="Karanyi Z."/>
            <person name="Krasevec N."/>
            <person name="Kuo A."/>
            <person name="Kusch H."/>
            <person name="LaButti K."/>
            <person name="Lagendijk E.L."/>
            <person name="Lapidus A."/>
            <person name="Levasseur A."/>
            <person name="Lindquist E."/>
            <person name="Lipzen A."/>
            <person name="Logrieco A.F."/>
            <person name="MacCabe A."/>
            <person name="Maekelae M.R."/>
            <person name="Malavazi I."/>
            <person name="Melin P."/>
            <person name="Meyer V."/>
            <person name="Mielnichuk N."/>
            <person name="Miskei M."/>
            <person name="Molnar A.P."/>
            <person name="Mule G."/>
            <person name="Ngan C.Y."/>
            <person name="Orejas M."/>
            <person name="Orosz E."/>
            <person name="Ouedraogo J.P."/>
            <person name="Overkamp K.M."/>
            <person name="Park H.-S."/>
            <person name="Perrone G."/>
            <person name="Piumi F."/>
            <person name="Punt P.J."/>
            <person name="Ram A.F."/>
            <person name="Ramon A."/>
            <person name="Rauscher S."/>
            <person name="Record E."/>
            <person name="Riano-Pachon D.M."/>
            <person name="Robert V."/>
            <person name="Roehrig J."/>
            <person name="Ruller R."/>
            <person name="Salamov A."/>
            <person name="Salih N.S."/>
            <person name="Samson R.A."/>
            <person name="Sandor E."/>
            <person name="Sanguinetti M."/>
            <person name="Schuetze T."/>
            <person name="Sepcic K."/>
            <person name="Shelest E."/>
            <person name="Sherlock G."/>
            <person name="Sophianopoulou V."/>
            <person name="Squina F.M."/>
            <person name="Sun H."/>
            <person name="Susca A."/>
            <person name="Todd R.B."/>
            <person name="Tsang A."/>
            <person name="Unkles S.E."/>
            <person name="van de Wiele N."/>
            <person name="van Rossen-Uffink D."/>
            <person name="Oliveira J.V."/>
            <person name="Vesth T.C."/>
            <person name="Visser J."/>
            <person name="Yu J.-H."/>
            <person name="Zhou M."/>
            <person name="Andersen M.R."/>
            <person name="Archer D.B."/>
            <person name="Baker S.E."/>
            <person name="Benoit I."/>
            <person name="Brakhage A.A."/>
            <person name="Braus G.H."/>
            <person name="Fischer R."/>
            <person name="Frisvad J.C."/>
            <person name="Goldman G.H."/>
            <person name="Houbraken J."/>
            <person name="Oakley B."/>
            <person name="Pocsi I."/>
            <person name="Scazzocchio C."/>
            <person name="Seiboth B."/>
            <person name="vanKuyk P.A."/>
            <person name="Wortman J."/>
            <person name="Dyer P.S."/>
            <person name="Grigoriev I.V."/>
        </authorList>
    </citation>
    <scope>NUCLEOTIDE SEQUENCE [LARGE SCALE GENOMIC DNA]</scope>
    <source>
        <strain evidence="7">CBS 106.47</strain>
    </source>
</reference>
<keyword evidence="2" id="KW-0238">DNA-binding</keyword>
<protein>
    <recommendedName>
        <fullName evidence="5">Zn(2)-C6 fungal-type domain-containing protein</fullName>
    </recommendedName>
</protein>
<evidence type="ECO:0000256" key="2">
    <source>
        <dbReference type="ARBA" id="ARBA00023125"/>
    </source>
</evidence>
<keyword evidence="4" id="KW-0539">Nucleus</keyword>
<dbReference type="GO" id="GO:0000981">
    <property type="term" value="F:DNA-binding transcription factor activity, RNA polymerase II-specific"/>
    <property type="evidence" value="ECO:0007669"/>
    <property type="project" value="InterPro"/>
</dbReference>
<dbReference type="PROSITE" id="PS00463">
    <property type="entry name" value="ZN2_CY6_FUNGAL_1"/>
    <property type="match status" value="1"/>
</dbReference>
<keyword evidence="1" id="KW-0805">Transcription regulation</keyword>
<dbReference type="CDD" id="cd00067">
    <property type="entry name" value="GAL4"/>
    <property type="match status" value="1"/>
</dbReference>
<dbReference type="VEuPathDB" id="FungiDB:ASPFODRAFT_445804"/>
<dbReference type="Proteomes" id="UP000184063">
    <property type="component" value="Unassembled WGS sequence"/>
</dbReference>
<dbReference type="GO" id="GO:0003677">
    <property type="term" value="F:DNA binding"/>
    <property type="evidence" value="ECO:0007669"/>
    <property type="project" value="UniProtKB-KW"/>
</dbReference>
<dbReference type="Pfam" id="PF00172">
    <property type="entry name" value="Zn_clus"/>
    <property type="match status" value="1"/>
</dbReference>
<evidence type="ECO:0000259" key="5">
    <source>
        <dbReference type="PROSITE" id="PS50048"/>
    </source>
</evidence>
<evidence type="ECO:0000256" key="3">
    <source>
        <dbReference type="ARBA" id="ARBA00023163"/>
    </source>
</evidence>
<evidence type="ECO:0000256" key="1">
    <source>
        <dbReference type="ARBA" id="ARBA00023015"/>
    </source>
</evidence>
<dbReference type="SUPFAM" id="SSF57701">
    <property type="entry name" value="Zn2/Cys6 DNA-binding domain"/>
    <property type="match status" value="1"/>
</dbReference>
<accession>A0A1M3TX16</accession>
<proteinExistence type="predicted"/>
<evidence type="ECO:0000256" key="4">
    <source>
        <dbReference type="ARBA" id="ARBA00023242"/>
    </source>
</evidence>
<keyword evidence="3" id="KW-0804">Transcription</keyword>
<dbReference type="GO" id="GO:0009893">
    <property type="term" value="P:positive regulation of metabolic process"/>
    <property type="evidence" value="ECO:0007669"/>
    <property type="project" value="UniProtKB-ARBA"/>
</dbReference>
<organism evidence="6 7">
    <name type="scientific">Aspergillus luchuensis (strain CBS 106.47)</name>
    <dbReference type="NCBI Taxonomy" id="1137211"/>
    <lineage>
        <taxon>Eukaryota</taxon>
        <taxon>Fungi</taxon>
        <taxon>Dikarya</taxon>
        <taxon>Ascomycota</taxon>
        <taxon>Pezizomycotina</taxon>
        <taxon>Eurotiomycetes</taxon>
        <taxon>Eurotiomycetidae</taxon>
        <taxon>Eurotiales</taxon>
        <taxon>Aspergillaceae</taxon>
        <taxon>Aspergillus</taxon>
        <taxon>Aspergillus subgen. Circumdati</taxon>
    </lineage>
</organism>
<dbReference type="GO" id="GO:0008270">
    <property type="term" value="F:zinc ion binding"/>
    <property type="evidence" value="ECO:0007669"/>
    <property type="project" value="InterPro"/>
</dbReference>
<name>A0A1M3TX16_ASPLC</name>
<dbReference type="AlphaFoldDB" id="A0A1M3TX16"/>
<evidence type="ECO:0000313" key="7">
    <source>
        <dbReference type="Proteomes" id="UP000184063"/>
    </source>
</evidence>
<dbReference type="InterPro" id="IPR001138">
    <property type="entry name" value="Zn2Cys6_DnaBD"/>
</dbReference>
<gene>
    <name evidence="6" type="ORF">ASPFODRAFT_445804</name>
</gene>
<dbReference type="EMBL" id="KV878237">
    <property type="protein sequence ID" value="OJZ91256.1"/>
    <property type="molecule type" value="Genomic_DNA"/>
</dbReference>
<dbReference type="InterPro" id="IPR036864">
    <property type="entry name" value="Zn2-C6_fun-type_DNA-bd_sf"/>
</dbReference>
<feature type="domain" description="Zn(2)-C6 fungal-type" evidence="5">
    <location>
        <begin position="11"/>
        <end position="41"/>
    </location>
</feature>
<sequence>MTLRAKPKLPPCKNCRRQHKQCDRNQPSCLRCQRTGQVCIRDRYRVRFCYNSQEKYSLDFPIDQKWLSATQAGMIHGSFPTFILNG</sequence>
<dbReference type="Gene3D" id="4.10.240.10">
    <property type="entry name" value="Zn(2)-C6 fungal-type DNA-binding domain"/>
    <property type="match status" value="1"/>
</dbReference>
<dbReference type="PROSITE" id="PS50048">
    <property type="entry name" value="ZN2_CY6_FUNGAL_2"/>
    <property type="match status" value="1"/>
</dbReference>